<dbReference type="AlphaFoldDB" id="A0A7H8V984"/>
<proteinExistence type="predicted"/>
<gene>
    <name evidence="2" type="ORF">FFV08_11520</name>
</gene>
<evidence type="ECO:0000313" key="2">
    <source>
        <dbReference type="EMBL" id="QLB53147.1"/>
    </source>
</evidence>
<dbReference type="Proteomes" id="UP000509410">
    <property type="component" value="Chromosome"/>
</dbReference>
<feature type="compositionally biased region" description="Basic residues" evidence="1">
    <location>
        <begin position="113"/>
        <end position="129"/>
    </location>
</feature>
<name>A0A7H8V984_STRSA</name>
<feature type="region of interest" description="Disordered" evidence="1">
    <location>
        <begin position="89"/>
        <end position="129"/>
    </location>
</feature>
<evidence type="ECO:0000313" key="3">
    <source>
        <dbReference type="Proteomes" id="UP000509410"/>
    </source>
</evidence>
<dbReference type="EMBL" id="CP040556">
    <property type="protein sequence ID" value="QLB53147.1"/>
    <property type="molecule type" value="Genomic_DNA"/>
</dbReference>
<sequence length="129" mass="14182">MGTDTKRISPDHIKGVEASFKVADSHLAEKSSDLIESDATEKLSAATSSVKQIITDMSDTVENLDKYLNSIADAFAKVDGDLAKEIKNNITESFSNGKSTKQMQAEEKERQNKAKQKGNTKSKKKVQYP</sequence>
<feature type="compositionally biased region" description="Polar residues" evidence="1">
    <location>
        <begin position="89"/>
        <end position="103"/>
    </location>
</feature>
<protein>
    <submittedName>
        <fullName evidence="2">Uncharacterized protein</fullName>
    </submittedName>
</protein>
<evidence type="ECO:0000256" key="1">
    <source>
        <dbReference type="SAM" id="MobiDB-lite"/>
    </source>
</evidence>
<organism evidence="2 3">
    <name type="scientific">Streptococcus sanguinis</name>
    <dbReference type="NCBI Taxonomy" id="1305"/>
    <lineage>
        <taxon>Bacteria</taxon>
        <taxon>Bacillati</taxon>
        <taxon>Bacillota</taxon>
        <taxon>Bacilli</taxon>
        <taxon>Lactobacillales</taxon>
        <taxon>Streptococcaceae</taxon>
        <taxon>Streptococcus</taxon>
    </lineage>
</organism>
<dbReference type="RefSeq" id="WP_002928376.1">
    <property type="nucleotide sequence ID" value="NZ_CP071428.1"/>
</dbReference>
<accession>A0A7H8V984</accession>
<reference evidence="2 3" key="1">
    <citation type="submission" date="2019-05" db="EMBL/GenBank/DDBJ databases">
        <title>The organization of the Streptococcus sanguinis genomes.</title>
        <authorList>
            <person name="Wu C.H."/>
            <person name="Chen Y.Y.M."/>
            <person name="Wang H.Y."/>
        </authorList>
    </citation>
    <scope>NUCLEOTIDE SEQUENCE [LARGE SCALE GENOMIC DNA]</scope>
    <source>
        <strain evidence="2 3">CGMH010</strain>
    </source>
</reference>